<accession>A0A1G9RPL3</accession>
<dbReference type="STRING" id="321763.SAMN04488692_12314"/>
<dbReference type="PANTHER" id="PTHR30050">
    <property type="entry name" value="CHROMOSOMAL REPLICATION INITIATOR PROTEIN DNAA"/>
    <property type="match status" value="1"/>
</dbReference>
<feature type="region of interest" description="Disordered" evidence="1">
    <location>
        <begin position="11"/>
        <end position="34"/>
    </location>
</feature>
<name>A0A1G9RPL3_9FIRM</name>
<organism evidence="2 3">
    <name type="scientific">Halarsenatibacter silvermanii</name>
    <dbReference type="NCBI Taxonomy" id="321763"/>
    <lineage>
        <taxon>Bacteria</taxon>
        <taxon>Bacillati</taxon>
        <taxon>Bacillota</taxon>
        <taxon>Clostridia</taxon>
        <taxon>Halanaerobiales</taxon>
        <taxon>Halarsenatibacteraceae</taxon>
        <taxon>Halarsenatibacter</taxon>
    </lineage>
</organism>
<sequence length="285" mass="33471">MDENFEDIIKRKKEELNSESSKTSSQKSRKAKVDRETMVDRIYSHIIENAGIDPLYRQCSFRNYETDHLCEENCEAFKTVNDYADNILSSISKPRPKSMYLYSRHPGIGKTHLAVATLKRAAKMIAEREYEKKEVVQYGVFPYNSNWSPVYFINVSEGLMDIKNDIEENHRELEKSRYFQKAKTARLVVFDDIFNDARYSPFVLETLLYWVDYRLKNELATIFTSNHNFEKFLKEASSPVKEEDLQVIARNIASRIHKMVSGYKISLQSSPQTDYRKRGADNKHW</sequence>
<keyword evidence="3" id="KW-1185">Reference proteome</keyword>
<dbReference type="RefSeq" id="WP_089761511.1">
    <property type="nucleotide sequence ID" value="NZ_FNGO01000023.1"/>
</dbReference>
<dbReference type="GO" id="GO:0006260">
    <property type="term" value="P:DNA replication"/>
    <property type="evidence" value="ECO:0007669"/>
    <property type="project" value="TreeGrafter"/>
</dbReference>
<reference evidence="2 3" key="1">
    <citation type="submission" date="2016-10" db="EMBL/GenBank/DDBJ databases">
        <authorList>
            <person name="de Groot N.N."/>
        </authorList>
    </citation>
    <scope>NUCLEOTIDE SEQUENCE [LARGE SCALE GENOMIC DNA]</scope>
    <source>
        <strain evidence="2 3">SLAS-1</strain>
    </source>
</reference>
<evidence type="ECO:0000313" key="2">
    <source>
        <dbReference type="EMBL" id="SDM25000.1"/>
    </source>
</evidence>
<dbReference type="OrthoDB" id="2052561at2"/>
<proteinExistence type="predicted"/>
<dbReference type="EMBL" id="FNGO01000023">
    <property type="protein sequence ID" value="SDM25000.1"/>
    <property type="molecule type" value="Genomic_DNA"/>
</dbReference>
<evidence type="ECO:0000256" key="1">
    <source>
        <dbReference type="SAM" id="MobiDB-lite"/>
    </source>
</evidence>
<gene>
    <name evidence="2" type="ORF">SAMN04488692_12314</name>
</gene>
<dbReference type="Proteomes" id="UP000199476">
    <property type="component" value="Unassembled WGS sequence"/>
</dbReference>
<protein>
    <submittedName>
        <fullName evidence="2">DNA replication protein DnaC</fullName>
    </submittedName>
</protein>
<dbReference type="AlphaFoldDB" id="A0A1G9RPL3"/>
<dbReference type="InterPro" id="IPR027417">
    <property type="entry name" value="P-loop_NTPase"/>
</dbReference>
<evidence type="ECO:0000313" key="3">
    <source>
        <dbReference type="Proteomes" id="UP000199476"/>
    </source>
</evidence>
<dbReference type="PANTHER" id="PTHR30050:SF10">
    <property type="entry name" value="PHAGE-LIKE ELEMENT PBSX PROTEIN XKDC"/>
    <property type="match status" value="1"/>
</dbReference>
<dbReference type="SUPFAM" id="SSF52540">
    <property type="entry name" value="P-loop containing nucleoside triphosphate hydrolases"/>
    <property type="match status" value="1"/>
</dbReference>
<dbReference type="Gene3D" id="3.40.50.300">
    <property type="entry name" value="P-loop containing nucleotide triphosphate hydrolases"/>
    <property type="match status" value="1"/>
</dbReference>